<reference evidence="3" key="1">
    <citation type="journal article" date="2020" name="Stud. Mycol.">
        <title>101 Dothideomycetes genomes: A test case for predicting lifestyles and emergence of pathogens.</title>
        <authorList>
            <person name="Haridas S."/>
            <person name="Albert R."/>
            <person name="Binder M."/>
            <person name="Bloem J."/>
            <person name="LaButti K."/>
            <person name="Salamov A."/>
            <person name="Andreopoulos B."/>
            <person name="Baker S."/>
            <person name="Barry K."/>
            <person name="Bills G."/>
            <person name="Bluhm B."/>
            <person name="Cannon C."/>
            <person name="Castanera R."/>
            <person name="Culley D."/>
            <person name="Daum C."/>
            <person name="Ezra D."/>
            <person name="Gonzalez J."/>
            <person name="Henrissat B."/>
            <person name="Kuo A."/>
            <person name="Liang C."/>
            <person name="Lipzen A."/>
            <person name="Lutzoni F."/>
            <person name="Magnuson J."/>
            <person name="Mondo S."/>
            <person name="Nolan M."/>
            <person name="Ohm R."/>
            <person name="Pangilinan J."/>
            <person name="Park H.-J."/>
            <person name="Ramirez L."/>
            <person name="Alfaro M."/>
            <person name="Sun H."/>
            <person name="Tritt A."/>
            <person name="Yoshinaga Y."/>
            <person name="Zwiers L.-H."/>
            <person name="Turgeon B."/>
            <person name="Goodwin S."/>
            <person name="Spatafora J."/>
            <person name="Crous P."/>
            <person name="Grigoriev I."/>
        </authorList>
    </citation>
    <scope>NUCLEOTIDE SEQUENCE [LARGE SCALE GENOMIC DNA]</scope>
    <source>
        <strain evidence="3">CBS 304.66</strain>
    </source>
</reference>
<accession>A0A9P4N4L5</accession>
<evidence type="ECO:0000256" key="1">
    <source>
        <dbReference type="SAM" id="Phobius"/>
    </source>
</evidence>
<keyword evidence="1" id="KW-0812">Transmembrane</keyword>
<keyword evidence="3" id="KW-1185">Reference proteome</keyword>
<dbReference type="AlphaFoldDB" id="A0A9P4N4L5"/>
<dbReference type="EMBL" id="ML986612">
    <property type="protein sequence ID" value="KAF2264913.1"/>
    <property type="molecule type" value="Genomic_DNA"/>
</dbReference>
<organism evidence="2 3">
    <name type="scientific">Lojkania enalia</name>
    <dbReference type="NCBI Taxonomy" id="147567"/>
    <lineage>
        <taxon>Eukaryota</taxon>
        <taxon>Fungi</taxon>
        <taxon>Dikarya</taxon>
        <taxon>Ascomycota</taxon>
        <taxon>Pezizomycotina</taxon>
        <taxon>Dothideomycetes</taxon>
        <taxon>Pleosporomycetidae</taxon>
        <taxon>Pleosporales</taxon>
        <taxon>Pleosporales incertae sedis</taxon>
        <taxon>Lojkania</taxon>
    </lineage>
</organism>
<protein>
    <submittedName>
        <fullName evidence="2">Uncharacterized protein</fullName>
    </submittedName>
</protein>
<dbReference type="Proteomes" id="UP000800093">
    <property type="component" value="Unassembled WGS sequence"/>
</dbReference>
<feature type="transmembrane region" description="Helical" evidence="1">
    <location>
        <begin position="41"/>
        <end position="61"/>
    </location>
</feature>
<sequence>MPLGISSHVIREIDSRSDWNVYISFHWTLKSLDETMHPCSSMPSVFAMLALINIITSIIGISPGHFSNQMVTCDCSGRLGSESGHGADSTLLACNSEPPLPLPQRPRNRIDTMPILKFGSLLFMLSQLRLS</sequence>
<proteinExistence type="predicted"/>
<keyword evidence="1" id="KW-1133">Transmembrane helix</keyword>
<keyword evidence="1" id="KW-0472">Membrane</keyword>
<evidence type="ECO:0000313" key="2">
    <source>
        <dbReference type="EMBL" id="KAF2264913.1"/>
    </source>
</evidence>
<gene>
    <name evidence="2" type="ORF">CC78DRAFT_616309</name>
</gene>
<name>A0A9P4N4L5_9PLEO</name>
<evidence type="ECO:0000313" key="3">
    <source>
        <dbReference type="Proteomes" id="UP000800093"/>
    </source>
</evidence>
<comment type="caution">
    <text evidence="2">The sequence shown here is derived from an EMBL/GenBank/DDBJ whole genome shotgun (WGS) entry which is preliminary data.</text>
</comment>